<dbReference type="AlphaFoldDB" id="A0A8I2YS94"/>
<evidence type="ECO:0000313" key="2">
    <source>
        <dbReference type="Proteomes" id="UP000683000"/>
    </source>
</evidence>
<gene>
    <name evidence="1" type="ORF">JVT61DRAFT_2049</name>
</gene>
<dbReference type="OrthoDB" id="2400485at2759"/>
<proteinExistence type="predicted"/>
<name>A0A8I2YS94_9AGAM</name>
<evidence type="ECO:0000313" key="1">
    <source>
        <dbReference type="EMBL" id="KAG6376078.1"/>
    </source>
</evidence>
<keyword evidence="2" id="KW-1185">Reference proteome</keyword>
<reference evidence="1" key="1">
    <citation type="submission" date="2021-03" db="EMBL/GenBank/DDBJ databases">
        <title>Evolutionary innovations through gain and loss of genes in the ectomycorrhizal Boletales.</title>
        <authorList>
            <person name="Wu G."/>
            <person name="Miyauchi S."/>
            <person name="Morin E."/>
            <person name="Yang Z.-L."/>
            <person name="Xu J."/>
            <person name="Martin F.M."/>
        </authorList>
    </citation>
    <scope>NUCLEOTIDE SEQUENCE</scope>
    <source>
        <strain evidence="1">BR01</strain>
    </source>
</reference>
<accession>A0A8I2YS94</accession>
<sequence>MARVECTLSHWHPASKPWLFSRSRPISRRVILSTETPNRLVYRQVQEYTLRLLGRTQRIESVIDLELDASDRITRMVDKWNGEALPTCCGAEWLRWFNARITPWLVKVPKFEGTLPETRSKNE</sequence>
<dbReference type="EMBL" id="JAGFBS010000012">
    <property type="protein sequence ID" value="KAG6376078.1"/>
    <property type="molecule type" value="Genomic_DNA"/>
</dbReference>
<organism evidence="1 2">
    <name type="scientific">Boletus reticuloceps</name>
    <dbReference type="NCBI Taxonomy" id="495285"/>
    <lineage>
        <taxon>Eukaryota</taxon>
        <taxon>Fungi</taxon>
        <taxon>Dikarya</taxon>
        <taxon>Basidiomycota</taxon>
        <taxon>Agaricomycotina</taxon>
        <taxon>Agaricomycetes</taxon>
        <taxon>Agaricomycetidae</taxon>
        <taxon>Boletales</taxon>
        <taxon>Boletineae</taxon>
        <taxon>Boletaceae</taxon>
        <taxon>Boletoideae</taxon>
        <taxon>Boletus</taxon>
    </lineage>
</organism>
<comment type="caution">
    <text evidence="1">The sequence shown here is derived from an EMBL/GenBank/DDBJ whole genome shotgun (WGS) entry which is preliminary data.</text>
</comment>
<dbReference type="Proteomes" id="UP000683000">
    <property type="component" value="Unassembled WGS sequence"/>
</dbReference>
<protein>
    <submittedName>
        <fullName evidence="1">Uncharacterized protein</fullName>
    </submittedName>
</protein>